<evidence type="ECO:0000256" key="3">
    <source>
        <dbReference type="ARBA" id="ARBA00022729"/>
    </source>
</evidence>
<dbReference type="Gene3D" id="3.40.190.10">
    <property type="entry name" value="Periplasmic binding protein-like II"/>
    <property type="match status" value="1"/>
</dbReference>
<dbReference type="Pfam" id="PF00496">
    <property type="entry name" value="SBP_bac_5"/>
    <property type="match status" value="1"/>
</dbReference>
<dbReference type="Gene3D" id="3.10.105.10">
    <property type="entry name" value="Dipeptide-binding Protein, Domain 3"/>
    <property type="match status" value="1"/>
</dbReference>
<comment type="similarity">
    <text evidence="1">Belongs to the bacterial solute-binding protein 5 family.</text>
</comment>
<organism evidence="6 7">
    <name type="scientific">Ottowia thiooxydans</name>
    <dbReference type="NCBI Taxonomy" id="219182"/>
    <lineage>
        <taxon>Bacteria</taxon>
        <taxon>Pseudomonadati</taxon>
        <taxon>Pseudomonadota</taxon>
        <taxon>Betaproteobacteria</taxon>
        <taxon>Burkholderiales</taxon>
        <taxon>Comamonadaceae</taxon>
        <taxon>Ottowia</taxon>
    </lineage>
</organism>
<comment type="caution">
    <text evidence="6">The sequence shown here is derived from an EMBL/GenBank/DDBJ whole genome shotgun (WGS) entry which is preliminary data.</text>
</comment>
<keyword evidence="7" id="KW-1185">Reference proteome</keyword>
<keyword evidence="3 4" id="KW-0732">Signal</keyword>
<gene>
    <name evidence="6" type="ORF">ABIE13_003822</name>
</gene>
<dbReference type="InterPro" id="IPR039424">
    <property type="entry name" value="SBP_5"/>
</dbReference>
<evidence type="ECO:0000313" key="7">
    <source>
        <dbReference type="Proteomes" id="UP001549320"/>
    </source>
</evidence>
<feature type="chain" id="PRO_5046003837" evidence="4">
    <location>
        <begin position="37"/>
        <end position="541"/>
    </location>
</feature>
<dbReference type="EMBL" id="JBEPSH010000007">
    <property type="protein sequence ID" value="MET4578706.1"/>
    <property type="molecule type" value="Genomic_DNA"/>
</dbReference>
<dbReference type="Proteomes" id="UP001549320">
    <property type="component" value="Unassembled WGS sequence"/>
</dbReference>
<proteinExistence type="inferred from homology"/>
<dbReference type="PIRSF" id="PIRSF002741">
    <property type="entry name" value="MppA"/>
    <property type="match status" value="1"/>
</dbReference>
<dbReference type="PANTHER" id="PTHR30290">
    <property type="entry name" value="PERIPLASMIC BINDING COMPONENT OF ABC TRANSPORTER"/>
    <property type="match status" value="1"/>
</dbReference>
<dbReference type="InterPro" id="IPR000914">
    <property type="entry name" value="SBP_5_dom"/>
</dbReference>
<feature type="domain" description="Solute-binding protein family 5" evidence="5">
    <location>
        <begin position="87"/>
        <end position="443"/>
    </location>
</feature>
<evidence type="ECO:0000256" key="4">
    <source>
        <dbReference type="SAM" id="SignalP"/>
    </source>
</evidence>
<evidence type="ECO:0000256" key="1">
    <source>
        <dbReference type="ARBA" id="ARBA00005695"/>
    </source>
</evidence>
<dbReference type="CDD" id="cd08492">
    <property type="entry name" value="PBP2_NikA_DppA_OppA_like_15"/>
    <property type="match status" value="1"/>
</dbReference>
<dbReference type="PANTHER" id="PTHR30290:SF9">
    <property type="entry name" value="OLIGOPEPTIDE-BINDING PROTEIN APPA"/>
    <property type="match status" value="1"/>
</dbReference>
<evidence type="ECO:0000256" key="2">
    <source>
        <dbReference type="ARBA" id="ARBA00022448"/>
    </source>
</evidence>
<evidence type="ECO:0000259" key="5">
    <source>
        <dbReference type="Pfam" id="PF00496"/>
    </source>
</evidence>
<sequence>MKKSKSALSAKSAPSLALAGLIGTVLAVSAPLSASAETPQRGGTLRVLDYLAWICLAPSAGGTYANSVISNSILERLIYQDPKTAQLSAWLAESWKVNDDATRFTFVLRKGVTFSDGTALTANVVKANLDQIALGSTEQAIPRWTMVADYDRTEVDSPTQVTVHFKKPNVSFPQQLSMPQAGIIAESSLKLPYQEQCQGKNLVTTGPFVFASERPGKEISYKRRDQYNWAPPVLKHSGPAYLDGFVHTIATEASVRVGTLLAGQADAARGILPTDEPLVKRSPRHHLEVISSNVANVLTVNSSTPTLQDVQVRRALNLATNRAELRKALLSDSYALATSVLGRNNPGWADQSARLAYDPKAAAALLEEAGWKLGADGYRYKNGVKLTIPTYISMHHITSQGGFELLSEQWKKVGIELRLHKSDTATYSKVQRDGKLNAFFQTSQIRFDIDALRFTWDSTVGNQANKEIPELNDLVRKQNQTADLKVRKQIAAQVQNYVLENGLAIPLYEDALVYGAANYVKGIGHEAQGRPYFLTTWLAKK</sequence>
<accession>A0ABV2QCD7</accession>
<evidence type="ECO:0000313" key="6">
    <source>
        <dbReference type="EMBL" id="MET4578706.1"/>
    </source>
</evidence>
<protein>
    <submittedName>
        <fullName evidence="6">Peptide/nickel transport system substrate-binding protein</fullName>
    </submittedName>
</protein>
<keyword evidence="2" id="KW-0813">Transport</keyword>
<reference evidence="6 7" key="1">
    <citation type="submission" date="2024-06" db="EMBL/GenBank/DDBJ databases">
        <title>Sorghum-associated microbial communities from plants grown in Nebraska, USA.</title>
        <authorList>
            <person name="Schachtman D."/>
        </authorList>
    </citation>
    <scope>NUCLEOTIDE SEQUENCE [LARGE SCALE GENOMIC DNA]</scope>
    <source>
        <strain evidence="6 7">2709</strain>
    </source>
</reference>
<feature type="signal peptide" evidence="4">
    <location>
        <begin position="1"/>
        <end position="36"/>
    </location>
</feature>
<dbReference type="InterPro" id="IPR030678">
    <property type="entry name" value="Peptide/Ni-bd"/>
</dbReference>
<dbReference type="RefSeq" id="WP_354446161.1">
    <property type="nucleotide sequence ID" value="NZ_JBEPSH010000007.1"/>
</dbReference>
<name>A0ABV2QCD7_9BURK</name>
<dbReference type="SUPFAM" id="SSF53850">
    <property type="entry name" value="Periplasmic binding protein-like II"/>
    <property type="match status" value="1"/>
</dbReference>